<organism evidence="2 3">
    <name type="scientific">Thlaspi arvense</name>
    <name type="common">Field penny-cress</name>
    <dbReference type="NCBI Taxonomy" id="13288"/>
    <lineage>
        <taxon>Eukaryota</taxon>
        <taxon>Viridiplantae</taxon>
        <taxon>Streptophyta</taxon>
        <taxon>Embryophyta</taxon>
        <taxon>Tracheophyta</taxon>
        <taxon>Spermatophyta</taxon>
        <taxon>Magnoliopsida</taxon>
        <taxon>eudicotyledons</taxon>
        <taxon>Gunneridae</taxon>
        <taxon>Pentapetalae</taxon>
        <taxon>rosids</taxon>
        <taxon>malvids</taxon>
        <taxon>Brassicales</taxon>
        <taxon>Brassicaceae</taxon>
        <taxon>Thlaspideae</taxon>
        <taxon>Thlaspi</taxon>
    </lineage>
</organism>
<reference evidence="2 3" key="1">
    <citation type="submission" date="2022-03" db="EMBL/GenBank/DDBJ databases">
        <authorList>
            <person name="Nunn A."/>
            <person name="Chopra R."/>
            <person name="Nunn A."/>
            <person name="Contreras Garrido A."/>
        </authorList>
    </citation>
    <scope>NUCLEOTIDE SEQUENCE [LARGE SCALE GENOMIC DNA]</scope>
</reference>
<dbReference type="AlphaFoldDB" id="A0AAU9S8M9"/>
<gene>
    <name evidence="2" type="ORF">TAV2_LOCUS14674</name>
</gene>
<evidence type="ECO:0000313" key="3">
    <source>
        <dbReference type="Proteomes" id="UP000836841"/>
    </source>
</evidence>
<keyword evidence="3" id="KW-1185">Reference proteome</keyword>
<name>A0AAU9S8M9_THLAR</name>
<protein>
    <submittedName>
        <fullName evidence="2">Uncharacterized protein</fullName>
    </submittedName>
</protein>
<feature type="coiled-coil region" evidence="1">
    <location>
        <begin position="10"/>
        <end position="37"/>
    </location>
</feature>
<proteinExistence type="predicted"/>
<dbReference type="Proteomes" id="UP000836841">
    <property type="component" value="Chromosome 4"/>
</dbReference>
<dbReference type="EMBL" id="OU466860">
    <property type="protein sequence ID" value="CAH2060300.1"/>
    <property type="molecule type" value="Genomic_DNA"/>
</dbReference>
<keyword evidence="1" id="KW-0175">Coiled coil</keyword>
<accession>A0AAU9S8M9</accession>
<evidence type="ECO:0000256" key="1">
    <source>
        <dbReference type="SAM" id="Coils"/>
    </source>
</evidence>
<evidence type="ECO:0000313" key="2">
    <source>
        <dbReference type="EMBL" id="CAH2060300.1"/>
    </source>
</evidence>
<sequence>MLKKLKRIIKDINKDQYSNLEKRVAEALDKLIICQNNLLSSSTPALAILEKEAHQRWYELALSEECFMRKRYRVTWVDCGDKNTKFFHRFMAARRAMNQIHYLFDDFGLRLDKLEDI</sequence>